<evidence type="ECO:0000256" key="4">
    <source>
        <dbReference type="ARBA" id="ARBA00022741"/>
    </source>
</evidence>
<protein>
    <submittedName>
        <fullName evidence="12">Uncharacterized protein</fullName>
    </submittedName>
</protein>
<dbReference type="AlphaFoldDB" id="A0A9W8AYW9"/>
<keyword evidence="3" id="KW-0808">Transferase</keyword>
<dbReference type="EMBL" id="JANBPY010000128">
    <property type="protein sequence ID" value="KAJ1968848.1"/>
    <property type="molecule type" value="Genomic_DNA"/>
</dbReference>
<dbReference type="PROSITE" id="PS00108">
    <property type="entry name" value="PROTEIN_KINASE_ST"/>
    <property type="match status" value="1"/>
</dbReference>
<dbReference type="Gene3D" id="3.30.200.20">
    <property type="entry name" value="Phosphorylase Kinase, domain 1"/>
    <property type="match status" value="1"/>
</dbReference>
<sequence>MCNSVFQLDEEIQSTSSRSSQGISIPVTSFCATETALDAPYQENGIVESLVVPRESSTLHHVESTVPRGEAPEQAYLNAIVQEAQARSTKVGLDDFQTMRLIGQGAYGRVFLVQHKQKGQYFAMKVVPKSRVVANSRQITFTKAERAILEDVQHPFVVRLFYAFQTAECLYLILEYASGGELFHHMNVERMFTERVARFFAAEIVLALEHLHTLGIIYRDLKPENCLLDSDGHIVLTDFGLSKLGLPENGKTNTFCGTIEYMAPEVLDESPYDQSVDWWSLGILLYDMITGAPPFKGTNKKKVMDAIRHKGIKFPDFVSPDARDLITQLLSKDPAKRLGTFTGVPTGLGPQKGKRRSRPQPLKVSGSRIRAHRFFRCIDWKQMEARRANPPIIPRLEGEGDTSNFDEEFTAQPMNSSTLVYGTTPVSPSTDQLFLGFSYTALHHLA</sequence>
<keyword evidence="1 8" id="KW-0723">Serine/threonine-protein kinase</keyword>
<dbReference type="InterPro" id="IPR000719">
    <property type="entry name" value="Prot_kinase_dom"/>
</dbReference>
<proteinExistence type="inferred from homology"/>
<dbReference type="InterPro" id="IPR017441">
    <property type="entry name" value="Protein_kinase_ATP_BS"/>
</dbReference>
<dbReference type="Pfam" id="PF00433">
    <property type="entry name" value="Pkinase_C"/>
    <property type="match status" value="1"/>
</dbReference>
<evidence type="ECO:0000313" key="13">
    <source>
        <dbReference type="Proteomes" id="UP001150925"/>
    </source>
</evidence>
<dbReference type="PROSITE" id="PS51285">
    <property type="entry name" value="AGC_KINASE_CTER"/>
    <property type="match status" value="1"/>
</dbReference>
<comment type="similarity">
    <text evidence="8">Belongs to the protein kinase superfamily.</text>
</comment>
<feature type="region of interest" description="Disordered" evidence="9">
    <location>
        <begin position="340"/>
        <end position="363"/>
    </location>
</feature>
<dbReference type="GO" id="GO:0005524">
    <property type="term" value="F:ATP binding"/>
    <property type="evidence" value="ECO:0007669"/>
    <property type="project" value="UniProtKB-UniRule"/>
</dbReference>
<dbReference type="InterPro" id="IPR011009">
    <property type="entry name" value="Kinase-like_dom_sf"/>
</dbReference>
<evidence type="ECO:0000256" key="6">
    <source>
        <dbReference type="ARBA" id="ARBA00022840"/>
    </source>
</evidence>
<dbReference type="PANTHER" id="PTHR24351">
    <property type="entry name" value="RIBOSOMAL PROTEIN S6 KINASE"/>
    <property type="match status" value="1"/>
</dbReference>
<dbReference type="PROSITE" id="PS00107">
    <property type="entry name" value="PROTEIN_KINASE_ATP"/>
    <property type="match status" value="1"/>
</dbReference>
<dbReference type="Gene3D" id="1.10.510.10">
    <property type="entry name" value="Transferase(Phosphotransferase) domain 1"/>
    <property type="match status" value="1"/>
</dbReference>
<keyword evidence="2" id="KW-0597">Phosphoprotein</keyword>
<feature type="domain" description="AGC-kinase C-terminal" evidence="11">
    <location>
        <begin position="376"/>
        <end position="446"/>
    </location>
</feature>
<dbReference type="SMART" id="SM00220">
    <property type="entry name" value="S_TKc"/>
    <property type="match status" value="1"/>
</dbReference>
<dbReference type="PROSITE" id="PS50011">
    <property type="entry name" value="PROTEIN_KINASE_DOM"/>
    <property type="match status" value="1"/>
</dbReference>
<accession>A0A9W8AYW9</accession>
<evidence type="ECO:0000256" key="7">
    <source>
        <dbReference type="PROSITE-ProRule" id="PRU10141"/>
    </source>
</evidence>
<dbReference type="InterPro" id="IPR000961">
    <property type="entry name" value="AGC-kinase_C"/>
</dbReference>
<feature type="binding site" evidence="7">
    <location>
        <position position="125"/>
    </location>
    <ligand>
        <name>ATP</name>
        <dbReference type="ChEBI" id="CHEBI:30616"/>
    </ligand>
</feature>
<feature type="domain" description="Protein kinase" evidence="10">
    <location>
        <begin position="96"/>
        <end position="375"/>
    </location>
</feature>
<dbReference type="Proteomes" id="UP001150925">
    <property type="component" value="Unassembled WGS sequence"/>
</dbReference>
<gene>
    <name evidence="12" type="ORF">IWQ62_000992</name>
</gene>
<keyword evidence="6 7" id="KW-0067">ATP-binding</keyword>
<keyword evidence="5" id="KW-0418">Kinase</keyword>
<name>A0A9W8AYW9_9FUNG</name>
<dbReference type="SMART" id="SM00133">
    <property type="entry name" value="S_TK_X"/>
    <property type="match status" value="1"/>
</dbReference>
<organism evidence="12 13">
    <name type="scientific">Dispira parvispora</name>
    <dbReference type="NCBI Taxonomy" id="1520584"/>
    <lineage>
        <taxon>Eukaryota</taxon>
        <taxon>Fungi</taxon>
        <taxon>Fungi incertae sedis</taxon>
        <taxon>Zoopagomycota</taxon>
        <taxon>Kickxellomycotina</taxon>
        <taxon>Dimargaritomycetes</taxon>
        <taxon>Dimargaritales</taxon>
        <taxon>Dimargaritaceae</taxon>
        <taxon>Dispira</taxon>
    </lineage>
</organism>
<evidence type="ECO:0000256" key="5">
    <source>
        <dbReference type="ARBA" id="ARBA00022777"/>
    </source>
</evidence>
<dbReference type="SUPFAM" id="SSF56112">
    <property type="entry name" value="Protein kinase-like (PK-like)"/>
    <property type="match status" value="1"/>
</dbReference>
<dbReference type="GO" id="GO:0004674">
    <property type="term" value="F:protein serine/threonine kinase activity"/>
    <property type="evidence" value="ECO:0007669"/>
    <property type="project" value="UniProtKB-KW"/>
</dbReference>
<evidence type="ECO:0000256" key="3">
    <source>
        <dbReference type="ARBA" id="ARBA00022679"/>
    </source>
</evidence>
<evidence type="ECO:0000256" key="2">
    <source>
        <dbReference type="ARBA" id="ARBA00022553"/>
    </source>
</evidence>
<reference evidence="12" key="1">
    <citation type="submission" date="2022-07" db="EMBL/GenBank/DDBJ databases">
        <title>Phylogenomic reconstructions and comparative analyses of Kickxellomycotina fungi.</title>
        <authorList>
            <person name="Reynolds N.K."/>
            <person name="Stajich J.E."/>
            <person name="Barry K."/>
            <person name="Grigoriev I.V."/>
            <person name="Crous P."/>
            <person name="Smith M.E."/>
        </authorList>
    </citation>
    <scope>NUCLEOTIDE SEQUENCE</scope>
    <source>
        <strain evidence="12">RSA 1196</strain>
    </source>
</reference>
<dbReference type="Pfam" id="PF00069">
    <property type="entry name" value="Pkinase"/>
    <property type="match status" value="1"/>
</dbReference>
<keyword evidence="4 7" id="KW-0547">Nucleotide-binding</keyword>
<evidence type="ECO:0000313" key="12">
    <source>
        <dbReference type="EMBL" id="KAJ1968848.1"/>
    </source>
</evidence>
<dbReference type="OrthoDB" id="63267at2759"/>
<dbReference type="InterPro" id="IPR017892">
    <property type="entry name" value="Pkinase_C"/>
</dbReference>
<dbReference type="FunFam" id="3.30.200.20:FF:000042">
    <property type="entry name" value="Aurora kinase A"/>
    <property type="match status" value="1"/>
</dbReference>
<evidence type="ECO:0000256" key="8">
    <source>
        <dbReference type="RuleBase" id="RU000304"/>
    </source>
</evidence>
<evidence type="ECO:0000256" key="9">
    <source>
        <dbReference type="SAM" id="MobiDB-lite"/>
    </source>
</evidence>
<evidence type="ECO:0000259" key="10">
    <source>
        <dbReference type="PROSITE" id="PS50011"/>
    </source>
</evidence>
<dbReference type="InterPro" id="IPR008271">
    <property type="entry name" value="Ser/Thr_kinase_AS"/>
</dbReference>
<dbReference type="FunFam" id="1.10.510.10:FF:000048">
    <property type="entry name" value="Protein kinase C"/>
    <property type="match status" value="1"/>
</dbReference>
<evidence type="ECO:0000256" key="1">
    <source>
        <dbReference type="ARBA" id="ARBA00022527"/>
    </source>
</evidence>
<evidence type="ECO:0000259" key="11">
    <source>
        <dbReference type="PROSITE" id="PS51285"/>
    </source>
</evidence>
<comment type="caution">
    <text evidence="12">The sequence shown here is derived from an EMBL/GenBank/DDBJ whole genome shotgun (WGS) entry which is preliminary data.</text>
</comment>
<keyword evidence="13" id="KW-1185">Reference proteome</keyword>